<comment type="miscellaneous">
    <text evidence="12">This enzyme catalyzes only one turnover and therefore is not strictly catalytic. According to one definition, an enzyme is a biocatalyst that acts repeatedly and over many reaction cycles.</text>
</comment>
<dbReference type="Pfam" id="PF12833">
    <property type="entry name" value="HTH_18"/>
    <property type="match status" value="1"/>
</dbReference>
<evidence type="ECO:0000256" key="11">
    <source>
        <dbReference type="ARBA" id="ARBA00049348"/>
    </source>
</evidence>
<dbReference type="PROSITE" id="PS01124">
    <property type="entry name" value="HTH_ARAC_FAMILY_2"/>
    <property type="match status" value="1"/>
</dbReference>
<dbReference type="PROSITE" id="PS00374">
    <property type="entry name" value="MGMT"/>
    <property type="match status" value="1"/>
</dbReference>
<dbReference type="EC" id="2.1.1.63" evidence="12"/>
<evidence type="ECO:0000259" key="13">
    <source>
        <dbReference type="PROSITE" id="PS01124"/>
    </source>
</evidence>
<dbReference type="Pfam" id="PF02870">
    <property type="entry name" value="Methyltransf_1N"/>
    <property type="match status" value="1"/>
</dbReference>
<dbReference type="HAMAP" id="MF_00772">
    <property type="entry name" value="OGT"/>
    <property type="match status" value="1"/>
</dbReference>
<evidence type="ECO:0000256" key="12">
    <source>
        <dbReference type="HAMAP-Rule" id="MF_00772"/>
    </source>
</evidence>
<keyword evidence="4 12" id="KW-0489">Methyltransferase</keyword>
<comment type="caution">
    <text evidence="14">The sequence shown here is derived from an EMBL/GenBank/DDBJ whole genome shotgun (WGS) entry which is preliminary data.</text>
</comment>
<dbReference type="EMBL" id="JBAWKS010000001">
    <property type="protein sequence ID" value="MEI4548772.1"/>
    <property type="molecule type" value="Genomic_DNA"/>
</dbReference>
<dbReference type="GO" id="GO:0003908">
    <property type="term" value="F:methylated-DNA-[protein]-cysteine S-methyltransferase activity"/>
    <property type="evidence" value="ECO:0007669"/>
    <property type="project" value="UniProtKB-EC"/>
</dbReference>
<dbReference type="InterPro" id="IPR023546">
    <property type="entry name" value="MGMT"/>
</dbReference>
<name>A0ABU8ERT5_9GAMM</name>
<keyword evidence="5 12" id="KW-0808">Transferase</keyword>
<dbReference type="SUPFAM" id="SSF46689">
    <property type="entry name" value="Homeodomain-like"/>
    <property type="match status" value="1"/>
</dbReference>
<dbReference type="Pfam" id="PF01035">
    <property type="entry name" value="DNA_binding_1"/>
    <property type="match status" value="1"/>
</dbReference>
<dbReference type="InterPro" id="IPR001497">
    <property type="entry name" value="MethylDNA_cys_MeTrfase_AS"/>
</dbReference>
<keyword evidence="10 12" id="KW-0234">DNA repair</keyword>
<dbReference type="InterPro" id="IPR009057">
    <property type="entry name" value="Homeodomain-like_sf"/>
</dbReference>
<evidence type="ECO:0000256" key="7">
    <source>
        <dbReference type="ARBA" id="ARBA00023015"/>
    </source>
</evidence>
<gene>
    <name evidence="14" type="ORF">WAE96_03485</name>
</gene>
<dbReference type="GO" id="GO:0032259">
    <property type="term" value="P:methylation"/>
    <property type="evidence" value="ECO:0007669"/>
    <property type="project" value="UniProtKB-KW"/>
</dbReference>
<comment type="catalytic activity">
    <reaction evidence="11 12">
        <text>a 6-O-methyl-2'-deoxyguanosine in DNA + L-cysteinyl-[protein] = S-methyl-L-cysteinyl-[protein] + a 2'-deoxyguanosine in DNA</text>
        <dbReference type="Rhea" id="RHEA:24000"/>
        <dbReference type="Rhea" id="RHEA-COMP:10131"/>
        <dbReference type="Rhea" id="RHEA-COMP:10132"/>
        <dbReference type="Rhea" id="RHEA-COMP:11367"/>
        <dbReference type="Rhea" id="RHEA-COMP:11368"/>
        <dbReference type="ChEBI" id="CHEBI:29950"/>
        <dbReference type="ChEBI" id="CHEBI:82612"/>
        <dbReference type="ChEBI" id="CHEBI:85445"/>
        <dbReference type="ChEBI" id="CHEBI:85448"/>
        <dbReference type="EC" id="2.1.1.63"/>
    </reaction>
</comment>
<dbReference type="Pfam" id="PF02805">
    <property type="entry name" value="Ada_Zn_binding"/>
    <property type="match status" value="1"/>
</dbReference>
<dbReference type="SUPFAM" id="SSF57884">
    <property type="entry name" value="Ada DNA repair protein, N-terminal domain (N-Ada 10)"/>
    <property type="match status" value="1"/>
</dbReference>
<comment type="subcellular location">
    <subcellularLocation>
        <location evidence="12">Cytoplasm</location>
    </subcellularLocation>
</comment>
<dbReference type="RefSeq" id="WP_336434615.1">
    <property type="nucleotide sequence ID" value="NZ_JBAWKS010000001.1"/>
</dbReference>
<dbReference type="InterPro" id="IPR036388">
    <property type="entry name" value="WH-like_DNA-bd_sf"/>
</dbReference>
<dbReference type="Gene3D" id="1.10.10.10">
    <property type="entry name" value="Winged helix-like DNA-binding domain superfamily/Winged helix DNA-binding domain"/>
    <property type="match status" value="1"/>
</dbReference>
<dbReference type="PANTHER" id="PTHR10815">
    <property type="entry name" value="METHYLATED-DNA--PROTEIN-CYSTEINE METHYLTRANSFERASE"/>
    <property type="match status" value="1"/>
</dbReference>
<keyword evidence="3 12" id="KW-0963">Cytoplasm</keyword>
<comment type="similarity">
    <text evidence="12">Belongs to the MGMT family.</text>
</comment>
<dbReference type="SMART" id="SM00342">
    <property type="entry name" value="HTH_ARAC"/>
    <property type="match status" value="1"/>
</dbReference>
<sequence length="352" mass="39551">MKITQPEKINEYYQALVDKNSQYLGCFYACVTSTQIFCIATCSARKPKKENVEFCSEVKDALDAGFRPCKVCKPTQNAHSMPEPVATALKLLAQKGQEKLSDYHLKEAGIQPELVRRWFKKHYGMTFQAYQRMVRINTAYQEIQNGKQLIDSALDSGFNSLSGFAYTFKKATGLNPSKSKDKQVILIARHTTPIGPMFICATNNGVCLVEFVDRRMLETEFNDLQKRLNAVILQGENEHIKQCKVELNEYFAGKRKEFSIPLDLPGTEFQQGVWQGLQTIPFGQTRSYSEQATALDNAKAVRAVATANGMNRVAIIVPCHRVIGKDGSLTGYGGGLERKAWLLRHEGAEFKE</sequence>
<keyword evidence="7" id="KW-0805">Transcription regulation</keyword>
<keyword evidence="15" id="KW-1185">Reference proteome</keyword>
<proteinExistence type="inferred from homology"/>
<evidence type="ECO:0000313" key="15">
    <source>
        <dbReference type="Proteomes" id="UP001382455"/>
    </source>
</evidence>
<accession>A0ABU8ERT5</accession>
<dbReference type="SUPFAM" id="SSF53155">
    <property type="entry name" value="Methylated DNA-protein cysteine methyltransferase domain"/>
    <property type="match status" value="1"/>
</dbReference>
<evidence type="ECO:0000313" key="14">
    <source>
        <dbReference type="EMBL" id="MEI4548772.1"/>
    </source>
</evidence>
<dbReference type="Gene3D" id="3.30.160.70">
    <property type="entry name" value="Methylated DNA-protein cysteine methyltransferase domain"/>
    <property type="match status" value="1"/>
</dbReference>
<dbReference type="NCBIfam" id="TIGR00589">
    <property type="entry name" value="ogt"/>
    <property type="match status" value="1"/>
</dbReference>
<keyword evidence="9" id="KW-0804">Transcription</keyword>
<dbReference type="InterPro" id="IPR008332">
    <property type="entry name" value="MethylG_MeTrfase_N"/>
</dbReference>
<dbReference type="CDD" id="cd06445">
    <property type="entry name" value="ATase"/>
    <property type="match status" value="1"/>
</dbReference>
<evidence type="ECO:0000256" key="8">
    <source>
        <dbReference type="ARBA" id="ARBA00023159"/>
    </source>
</evidence>
<dbReference type="InterPro" id="IPR036631">
    <property type="entry name" value="MGMT_N_sf"/>
</dbReference>
<protein>
    <recommendedName>
        <fullName evidence="12">Methylated-DNA--protein-cysteine methyltransferase</fullName>
        <ecNumber evidence="12">2.1.1.63</ecNumber>
    </recommendedName>
    <alternativeName>
        <fullName evidence="12">6-O-methylguanine-DNA methyltransferase</fullName>
        <shortName evidence="12">MGMT</shortName>
    </alternativeName>
    <alternativeName>
        <fullName evidence="12">O-6-methylguanine-DNA-alkyltransferase</fullName>
    </alternativeName>
</protein>
<dbReference type="InterPro" id="IPR035451">
    <property type="entry name" value="Ada-like_dom_sf"/>
</dbReference>
<dbReference type="InterPro" id="IPR018060">
    <property type="entry name" value="HTH_AraC"/>
</dbReference>
<comment type="cofactor">
    <cofactor evidence="2">
        <name>Zn(2+)</name>
        <dbReference type="ChEBI" id="CHEBI:29105"/>
    </cofactor>
</comment>
<evidence type="ECO:0000256" key="2">
    <source>
        <dbReference type="ARBA" id="ARBA00001947"/>
    </source>
</evidence>
<reference evidence="14 15" key="1">
    <citation type="submission" date="2023-12" db="EMBL/GenBank/DDBJ databases">
        <title>Friends and Foes: Symbiotic and Algicidal bacterial influence on Karenia brevis blooms.</title>
        <authorList>
            <person name="Fei C."/>
            <person name="Mohamed A.R."/>
            <person name="Booker A."/>
            <person name="Arshad M."/>
            <person name="Klass S."/>
            <person name="Ahn S."/>
            <person name="Gilbert P.M."/>
            <person name="Heil C.A."/>
            <person name="Martinez J.M."/>
            <person name="Amin S.A."/>
        </authorList>
    </citation>
    <scope>NUCLEOTIDE SEQUENCE [LARGE SCALE GENOMIC DNA]</scope>
    <source>
        <strain evidence="14 15">CE15</strain>
    </source>
</reference>
<dbReference type="Gene3D" id="1.10.10.60">
    <property type="entry name" value="Homeodomain-like"/>
    <property type="match status" value="1"/>
</dbReference>
<dbReference type="InterPro" id="IPR016221">
    <property type="entry name" value="Bifunct_regulatory_prot_Ada"/>
</dbReference>
<dbReference type="PANTHER" id="PTHR10815:SF5">
    <property type="entry name" value="METHYLATED-DNA--PROTEIN-CYSTEINE METHYLTRANSFERASE"/>
    <property type="match status" value="1"/>
</dbReference>
<evidence type="ECO:0000256" key="6">
    <source>
        <dbReference type="ARBA" id="ARBA00022763"/>
    </source>
</evidence>
<comment type="function">
    <text evidence="12">Involved in the cellular defense against the biological effects of O6-methylguanine (O6-MeG) and O4-methylthymine (O4-MeT) in DNA. Repairs the methylated nucleobase in DNA by stoichiometrically transferring the methyl group to a cysteine residue in the enzyme. This is a suicide reaction: the enzyme is irreversibly inactivated.</text>
</comment>
<dbReference type="InterPro" id="IPR004026">
    <property type="entry name" value="Ada_DNA_repair_Zn-bd"/>
</dbReference>
<feature type="domain" description="HTH araC/xylS-type" evidence="13">
    <location>
        <begin position="106"/>
        <end position="182"/>
    </location>
</feature>
<evidence type="ECO:0000256" key="9">
    <source>
        <dbReference type="ARBA" id="ARBA00023163"/>
    </source>
</evidence>
<dbReference type="InterPro" id="IPR036217">
    <property type="entry name" value="MethylDNA_cys_MeTrfase_DNAb"/>
</dbReference>
<dbReference type="Proteomes" id="UP001382455">
    <property type="component" value="Unassembled WGS sequence"/>
</dbReference>
<dbReference type="PIRSF" id="PIRSF000409">
    <property type="entry name" value="Ada"/>
    <property type="match status" value="1"/>
</dbReference>
<dbReference type="SUPFAM" id="SSF46767">
    <property type="entry name" value="Methylated DNA-protein cysteine methyltransferase, C-terminal domain"/>
    <property type="match status" value="1"/>
</dbReference>
<organism evidence="14 15">
    <name type="scientific">Pseudoalteromonas spongiae</name>
    <dbReference type="NCBI Taxonomy" id="298657"/>
    <lineage>
        <taxon>Bacteria</taxon>
        <taxon>Pseudomonadati</taxon>
        <taxon>Pseudomonadota</taxon>
        <taxon>Gammaproteobacteria</taxon>
        <taxon>Alteromonadales</taxon>
        <taxon>Pseudoalteromonadaceae</taxon>
        <taxon>Pseudoalteromonas</taxon>
    </lineage>
</organism>
<feature type="active site" description="Nucleophile; methyl group acceptor" evidence="12">
    <location>
        <position position="319"/>
    </location>
</feature>
<dbReference type="InterPro" id="IPR014048">
    <property type="entry name" value="MethylDNA_cys_MeTrfase_DNA-bd"/>
</dbReference>
<keyword evidence="8" id="KW-0010">Activator</keyword>
<evidence type="ECO:0000256" key="3">
    <source>
        <dbReference type="ARBA" id="ARBA00022490"/>
    </source>
</evidence>
<keyword evidence="6 12" id="KW-0227">DNA damage</keyword>
<evidence type="ECO:0000256" key="10">
    <source>
        <dbReference type="ARBA" id="ARBA00023204"/>
    </source>
</evidence>
<evidence type="ECO:0000256" key="1">
    <source>
        <dbReference type="ARBA" id="ARBA00001286"/>
    </source>
</evidence>
<comment type="catalytic activity">
    <reaction evidence="1 12">
        <text>a 4-O-methyl-thymidine in DNA + L-cysteinyl-[protein] = a thymidine in DNA + S-methyl-L-cysteinyl-[protein]</text>
        <dbReference type="Rhea" id="RHEA:53428"/>
        <dbReference type="Rhea" id="RHEA-COMP:10131"/>
        <dbReference type="Rhea" id="RHEA-COMP:10132"/>
        <dbReference type="Rhea" id="RHEA-COMP:13555"/>
        <dbReference type="Rhea" id="RHEA-COMP:13556"/>
        <dbReference type="ChEBI" id="CHEBI:29950"/>
        <dbReference type="ChEBI" id="CHEBI:82612"/>
        <dbReference type="ChEBI" id="CHEBI:137386"/>
        <dbReference type="ChEBI" id="CHEBI:137387"/>
        <dbReference type="EC" id="2.1.1.63"/>
    </reaction>
</comment>
<evidence type="ECO:0000256" key="5">
    <source>
        <dbReference type="ARBA" id="ARBA00022679"/>
    </source>
</evidence>
<evidence type="ECO:0000256" key="4">
    <source>
        <dbReference type="ARBA" id="ARBA00022603"/>
    </source>
</evidence>
<dbReference type="Gene3D" id="3.40.10.10">
    <property type="entry name" value="DNA Methylphosphotriester Repair Domain"/>
    <property type="match status" value="1"/>
</dbReference>